<keyword evidence="4" id="KW-0233">DNA recombination</keyword>
<keyword evidence="9" id="KW-1185">Reference proteome</keyword>
<dbReference type="GO" id="GO:0006310">
    <property type="term" value="P:DNA recombination"/>
    <property type="evidence" value="ECO:0007669"/>
    <property type="project" value="UniProtKB-KW"/>
</dbReference>
<name>A0A2Z6GD93_9PROT</name>
<dbReference type="PANTHER" id="PTHR30349">
    <property type="entry name" value="PHAGE INTEGRASE-RELATED"/>
    <property type="match status" value="1"/>
</dbReference>
<reference evidence="8 9" key="1">
    <citation type="submission" date="2018-06" db="EMBL/GenBank/DDBJ databases">
        <title>OYT1 Genome Sequencing.</title>
        <authorList>
            <person name="Kato S."/>
            <person name="Itoh T."/>
            <person name="Ohkuma M."/>
        </authorList>
    </citation>
    <scope>NUCLEOTIDE SEQUENCE [LARGE SCALE GENOMIC DNA]</scope>
    <source>
        <strain evidence="8 9">OYT1</strain>
    </source>
</reference>
<keyword evidence="2" id="KW-0229">DNA integration</keyword>
<evidence type="ECO:0000256" key="5">
    <source>
        <dbReference type="PROSITE-ProRule" id="PRU01248"/>
    </source>
</evidence>
<dbReference type="EMBL" id="AP018738">
    <property type="protein sequence ID" value="BBE51175.1"/>
    <property type="molecule type" value="Genomic_DNA"/>
</dbReference>
<dbReference type="STRING" id="1188319.OYT1_02478"/>
<dbReference type="Pfam" id="PF00589">
    <property type="entry name" value="Phage_integrase"/>
    <property type="match status" value="1"/>
</dbReference>
<dbReference type="SUPFAM" id="SSF56349">
    <property type="entry name" value="DNA breaking-rejoining enzymes"/>
    <property type="match status" value="1"/>
</dbReference>
<comment type="similarity">
    <text evidence="1">Belongs to the 'phage' integrase family.</text>
</comment>
<dbReference type="InterPro" id="IPR011010">
    <property type="entry name" value="DNA_brk_join_enz"/>
</dbReference>
<organism evidence="8 9">
    <name type="scientific">Ferriphaselus amnicola</name>
    <dbReference type="NCBI Taxonomy" id="1188319"/>
    <lineage>
        <taxon>Bacteria</taxon>
        <taxon>Pseudomonadati</taxon>
        <taxon>Pseudomonadota</taxon>
        <taxon>Betaproteobacteria</taxon>
        <taxon>Nitrosomonadales</taxon>
        <taxon>Gallionellaceae</taxon>
        <taxon>Ferriphaselus</taxon>
    </lineage>
</organism>
<evidence type="ECO:0000259" key="7">
    <source>
        <dbReference type="PROSITE" id="PS51900"/>
    </source>
</evidence>
<accession>A0A2Z6GD93</accession>
<sequence length="364" mass="41785">MVRMVGRRKNNPLGLEPRVYPKRGAFYYVHRDNRWERLGTDIEQANKRARLYNDSQGEYGTMAYWLDMFIVDCEVRVKSKSLAQRTLQDYRADIEPLKIYFAAPMLPTDIEPNHIQNYLEIGATSGRPVRANREKACLSSCISWLIRTGKVDGLIVNPCMRSSGIKRNAEKKRERYVTNDEYRDVYAAAPPQVQAMMELTYRTLQRPESDILDWTVANLTMKDGKRILRVNQGKTGKIVDIALPEDLHALLQKLVGDIPRIGKPLICGSRGKYAGQRYTYDGISSMLKRAIAKVNAERVKNGQHQMPPFGFRDLKGKGATDMWISGIPIEEIQLLCGHEDKTTTEKYIKQRWRETAQPNRVMMA</sequence>
<dbReference type="InterPro" id="IPR010998">
    <property type="entry name" value="Integrase_recombinase_N"/>
</dbReference>
<dbReference type="Gene3D" id="1.10.443.10">
    <property type="entry name" value="Intergrase catalytic core"/>
    <property type="match status" value="1"/>
</dbReference>
<evidence type="ECO:0000313" key="8">
    <source>
        <dbReference type="EMBL" id="BBE51175.1"/>
    </source>
</evidence>
<dbReference type="AlphaFoldDB" id="A0A2Z6GD93"/>
<feature type="domain" description="Tyr recombinase" evidence="6">
    <location>
        <begin position="172"/>
        <end position="364"/>
    </location>
</feature>
<dbReference type="GO" id="GO:0015074">
    <property type="term" value="P:DNA integration"/>
    <property type="evidence" value="ECO:0007669"/>
    <property type="project" value="UniProtKB-KW"/>
</dbReference>
<gene>
    <name evidence="8" type="ORF">OYT1_ch1628</name>
</gene>
<dbReference type="RefSeq" id="WP_232013143.1">
    <property type="nucleotide sequence ID" value="NZ_AP018738.1"/>
</dbReference>
<protein>
    <submittedName>
        <fullName evidence="8">Tyrosine recombinase XerC</fullName>
    </submittedName>
</protein>
<evidence type="ECO:0000256" key="3">
    <source>
        <dbReference type="ARBA" id="ARBA00023125"/>
    </source>
</evidence>
<dbReference type="InterPro" id="IPR013762">
    <property type="entry name" value="Integrase-like_cat_sf"/>
</dbReference>
<evidence type="ECO:0000313" key="9">
    <source>
        <dbReference type="Proteomes" id="UP000033070"/>
    </source>
</evidence>
<proteinExistence type="inferred from homology"/>
<dbReference type="PANTHER" id="PTHR30349:SF64">
    <property type="entry name" value="PROPHAGE INTEGRASE INTD-RELATED"/>
    <property type="match status" value="1"/>
</dbReference>
<dbReference type="InterPro" id="IPR044068">
    <property type="entry name" value="CB"/>
</dbReference>
<dbReference type="GO" id="GO:0003677">
    <property type="term" value="F:DNA binding"/>
    <property type="evidence" value="ECO:0007669"/>
    <property type="project" value="UniProtKB-UniRule"/>
</dbReference>
<dbReference type="InterPro" id="IPR050090">
    <property type="entry name" value="Tyrosine_recombinase_XerCD"/>
</dbReference>
<keyword evidence="3 5" id="KW-0238">DNA-binding</keyword>
<dbReference type="KEGG" id="fam:OYT1_ch1628"/>
<evidence type="ECO:0000259" key="6">
    <source>
        <dbReference type="PROSITE" id="PS51898"/>
    </source>
</evidence>
<dbReference type="InterPro" id="IPR002104">
    <property type="entry name" value="Integrase_catalytic"/>
</dbReference>
<dbReference type="PROSITE" id="PS51898">
    <property type="entry name" value="TYR_RECOMBINASE"/>
    <property type="match status" value="1"/>
</dbReference>
<dbReference type="PROSITE" id="PS51900">
    <property type="entry name" value="CB"/>
    <property type="match status" value="1"/>
</dbReference>
<feature type="domain" description="Core-binding (CB)" evidence="7">
    <location>
        <begin position="60"/>
        <end position="146"/>
    </location>
</feature>
<evidence type="ECO:0000256" key="4">
    <source>
        <dbReference type="ARBA" id="ARBA00023172"/>
    </source>
</evidence>
<evidence type="ECO:0000256" key="1">
    <source>
        <dbReference type="ARBA" id="ARBA00008857"/>
    </source>
</evidence>
<dbReference type="Gene3D" id="1.10.150.130">
    <property type="match status" value="1"/>
</dbReference>
<evidence type="ECO:0000256" key="2">
    <source>
        <dbReference type="ARBA" id="ARBA00022908"/>
    </source>
</evidence>
<dbReference type="Proteomes" id="UP000033070">
    <property type="component" value="Chromosome"/>
</dbReference>